<protein>
    <submittedName>
        <fullName evidence="2">Uncharacterized protein</fullName>
    </submittedName>
</protein>
<proteinExistence type="predicted"/>
<reference evidence="2 3" key="1">
    <citation type="submission" date="2017-11" db="EMBL/GenBank/DDBJ databases">
        <title>De-novo sequencing of pomegranate (Punica granatum L.) genome.</title>
        <authorList>
            <person name="Akparov Z."/>
            <person name="Amiraslanov A."/>
            <person name="Hajiyeva S."/>
            <person name="Abbasov M."/>
            <person name="Kaur K."/>
            <person name="Hamwieh A."/>
            <person name="Solovyev V."/>
            <person name="Salamov A."/>
            <person name="Braich B."/>
            <person name="Kosarev P."/>
            <person name="Mahmoud A."/>
            <person name="Hajiyev E."/>
            <person name="Babayeva S."/>
            <person name="Izzatullayeva V."/>
            <person name="Mammadov A."/>
            <person name="Mammadov A."/>
            <person name="Sharifova S."/>
            <person name="Ojaghi J."/>
            <person name="Eynullazada K."/>
            <person name="Bayramov B."/>
            <person name="Abdulazimova A."/>
            <person name="Shahmuradov I."/>
        </authorList>
    </citation>
    <scope>NUCLEOTIDE SEQUENCE [LARGE SCALE GENOMIC DNA]</scope>
    <source>
        <strain evidence="3">cv. AG2017</strain>
        <tissue evidence="2">Leaf</tissue>
    </source>
</reference>
<keyword evidence="3" id="KW-1185">Reference proteome</keyword>
<accession>A0A2I0JX82</accession>
<evidence type="ECO:0000313" key="3">
    <source>
        <dbReference type="Proteomes" id="UP000233551"/>
    </source>
</evidence>
<feature type="region of interest" description="Disordered" evidence="1">
    <location>
        <begin position="1"/>
        <end position="25"/>
    </location>
</feature>
<dbReference type="EMBL" id="PGOL01001098">
    <property type="protein sequence ID" value="PKI60919.1"/>
    <property type="molecule type" value="Genomic_DNA"/>
</dbReference>
<evidence type="ECO:0000256" key="1">
    <source>
        <dbReference type="SAM" id="MobiDB-lite"/>
    </source>
</evidence>
<name>A0A2I0JX82_PUNGR</name>
<dbReference type="Proteomes" id="UP000233551">
    <property type="component" value="Unassembled WGS sequence"/>
</dbReference>
<organism evidence="2 3">
    <name type="scientific">Punica granatum</name>
    <name type="common">Pomegranate</name>
    <dbReference type="NCBI Taxonomy" id="22663"/>
    <lineage>
        <taxon>Eukaryota</taxon>
        <taxon>Viridiplantae</taxon>
        <taxon>Streptophyta</taxon>
        <taxon>Embryophyta</taxon>
        <taxon>Tracheophyta</taxon>
        <taxon>Spermatophyta</taxon>
        <taxon>Magnoliopsida</taxon>
        <taxon>eudicotyledons</taxon>
        <taxon>Gunneridae</taxon>
        <taxon>Pentapetalae</taxon>
        <taxon>rosids</taxon>
        <taxon>malvids</taxon>
        <taxon>Myrtales</taxon>
        <taxon>Lythraceae</taxon>
        <taxon>Punica</taxon>
    </lineage>
</organism>
<feature type="region of interest" description="Disordered" evidence="1">
    <location>
        <begin position="43"/>
        <end position="101"/>
    </location>
</feature>
<dbReference type="AlphaFoldDB" id="A0A2I0JX82"/>
<sequence>MSCPGRFGQFGLPGRGDQSSATVSNDLELKADSSLHFRYAQGQPRWGTRDSSIRGHFFAHPETKRRRRSVTATSGIPSNPVSASNLSAGTTEIATSSEPLL</sequence>
<feature type="compositionally biased region" description="Polar residues" evidence="1">
    <location>
        <begin position="70"/>
        <end position="101"/>
    </location>
</feature>
<evidence type="ECO:0000313" key="2">
    <source>
        <dbReference type="EMBL" id="PKI60919.1"/>
    </source>
</evidence>
<comment type="caution">
    <text evidence="2">The sequence shown here is derived from an EMBL/GenBank/DDBJ whole genome shotgun (WGS) entry which is preliminary data.</text>
</comment>
<gene>
    <name evidence="2" type="ORF">CRG98_018696</name>
</gene>